<accession>A0ABQ8Z4E7</accession>
<proteinExistence type="predicted"/>
<name>A0ABQ8Z4E7_9EUKA</name>
<keyword evidence="1" id="KW-1133">Transmembrane helix</keyword>
<evidence type="ECO:0000313" key="3">
    <source>
        <dbReference type="EMBL" id="KAJ6251761.1"/>
    </source>
</evidence>
<dbReference type="Proteomes" id="UP001150062">
    <property type="component" value="Unassembled WGS sequence"/>
</dbReference>
<dbReference type="InterPro" id="IPR015919">
    <property type="entry name" value="Cadherin-like_sf"/>
</dbReference>
<dbReference type="SUPFAM" id="SSF49313">
    <property type="entry name" value="Cadherin-like"/>
    <property type="match status" value="3"/>
</dbReference>
<keyword evidence="1" id="KW-0472">Membrane</keyword>
<dbReference type="Gene3D" id="2.60.40.10">
    <property type="entry name" value="Immunoglobulins"/>
    <property type="match status" value="3"/>
</dbReference>
<keyword evidence="2" id="KW-0732">Signal</keyword>
<organism evidence="3 4">
    <name type="scientific">Anaeramoeba flamelloides</name>
    <dbReference type="NCBI Taxonomy" id="1746091"/>
    <lineage>
        <taxon>Eukaryota</taxon>
        <taxon>Metamonada</taxon>
        <taxon>Anaeramoebidae</taxon>
        <taxon>Anaeramoeba</taxon>
    </lineage>
</organism>
<keyword evidence="1" id="KW-0812">Transmembrane</keyword>
<protein>
    <submittedName>
        <fullName evidence="3">Dystroglycan-related</fullName>
    </submittedName>
</protein>
<dbReference type="InterPro" id="IPR013783">
    <property type="entry name" value="Ig-like_fold"/>
</dbReference>
<dbReference type="EMBL" id="JAOAOG010000054">
    <property type="protein sequence ID" value="KAJ6251761.1"/>
    <property type="molecule type" value="Genomic_DNA"/>
</dbReference>
<evidence type="ECO:0000256" key="2">
    <source>
        <dbReference type="SAM" id="SignalP"/>
    </source>
</evidence>
<feature type="chain" id="PRO_5045206404" evidence="2">
    <location>
        <begin position="27"/>
        <end position="818"/>
    </location>
</feature>
<evidence type="ECO:0000313" key="4">
    <source>
        <dbReference type="Proteomes" id="UP001150062"/>
    </source>
</evidence>
<sequence>MKLIKDQKVKWILVFLFFNFFLKSDQLVCDSNYSGEEYQVTNSSTATSFSSASFGLNLEKYVVTWVNEAQNDQASWIAGRVYDGEGNALTSIFQVNTPSGKTVGKPHVAGLGEKRFVIVWETTELQSSVIMGQAFTENGTEYQKYQNEVTIFSKTMRYGPKVVSLLGGERFAVIGHNDDSSLLTIQILESKNMTRVGGEFGANSPSNDLALLRNYDLCTIMNEEKLVYVWYNYNATVEQKYITAQISDSDGNLLQSEFQVTEFDGTDHIDPRVTGLKSGSGDYYVITWASNKNQEDGYGVFGQILQYPNTFVGEIFQVNTEQTKAETLIHQSAALPNSSRFVITWSFQSPRDFYGDAMYKMYAQKFILKENGTTKDKNYQSGHSTNDNSSLQAAKIGNQFAITRGDDLESRANSIVPIVKSNLAVAYKTSEYIASQNIRFLTPISIKKHVPNNQAFQSQGSFDYQIPNDTYTNPNPEVELTYQAYLDDHQPLPDGLHLDPEQGHFHGQVGTDDRCKNFRIIINASICEMDVLQNFTLSNSKPVVQLKIEDNVSKIGNSFKLNINKKSFFDEQDHYNLDYQAQLTNGDALPDWLLFNQPGLYFSISDNQTTSRQQYGNWGIKLIAYDQCQEPVDQIFYINFTNQAPYSLKKNPIPDQKVDFKKVTVYQIIKKDFVDPNNDTLEYSLKMENGEPLPDWVKFDKDLLKIEYHPEKEKSIGDYKLRFGISDGLLDYHTQFGVKAQKNVANKSSMPTWEIAVISSLSVVVVLILCAIVIVVKRKKNKVKKNKIKKVGNDIRIQDQNSLNTGLVTSSDTGVDDI</sequence>
<comment type="caution">
    <text evidence="3">The sequence shown here is derived from an EMBL/GenBank/DDBJ whole genome shotgun (WGS) entry which is preliminary data.</text>
</comment>
<keyword evidence="4" id="KW-1185">Reference proteome</keyword>
<dbReference type="Pfam" id="PF05345">
    <property type="entry name" value="He_PIG"/>
    <property type="match status" value="1"/>
</dbReference>
<reference evidence="3" key="1">
    <citation type="submission" date="2022-08" db="EMBL/GenBank/DDBJ databases">
        <title>Novel sulfate-reducing endosymbionts in the free-living metamonad Anaeramoeba.</title>
        <authorList>
            <person name="Jerlstrom-Hultqvist J."/>
            <person name="Cepicka I."/>
            <person name="Gallot-Lavallee L."/>
            <person name="Salas-Leiva D."/>
            <person name="Curtis B.A."/>
            <person name="Zahonova K."/>
            <person name="Pipaliya S."/>
            <person name="Dacks J."/>
            <person name="Roger A.J."/>
        </authorList>
    </citation>
    <scope>NUCLEOTIDE SEQUENCE</scope>
    <source>
        <strain evidence="3">Schooner1</strain>
    </source>
</reference>
<feature type="transmembrane region" description="Helical" evidence="1">
    <location>
        <begin position="755"/>
        <end position="776"/>
    </location>
</feature>
<gene>
    <name evidence="3" type="ORF">M0813_01531</name>
</gene>
<feature type="signal peptide" evidence="2">
    <location>
        <begin position="1"/>
        <end position="26"/>
    </location>
</feature>
<evidence type="ECO:0000256" key="1">
    <source>
        <dbReference type="SAM" id="Phobius"/>
    </source>
</evidence>